<organism evidence="2">
    <name type="scientific">Drosophila sechellia</name>
    <name type="common">Fruit fly</name>
    <dbReference type="NCBI Taxonomy" id="7238"/>
    <lineage>
        <taxon>Eukaryota</taxon>
        <taxon>Metazoa</taxon>
        <taxon>Ecdysozoa</taxon>
        <taxon>Arthropoda</taxon>
        <taxon>Hexapoda</taxon>
        <taxon>Insecta</taxon>
        <taxon>Pterygota</taxon>
        <taxon>Neoptera</taxon>
        <taxon>Endopterygota</taxon>
        <taxon>Diptera</taxon>
        <taxon>Brachycera</taxon>
        <taxon>Muscomorpha</taxon>
        <taxon>Ephydroidea</taxon>
        <taxon>Drosophilidae</taxon>
        <taxon>Drosophila</taxon>
        <taxon>Sophophora</taxon>
    </lineage>
</organism>
<proteinExistence type="predicted"/>
<evidence type="ECO:0000313" key="1">
    <source>
        <dbReference type="EMBL" id="EDW41329.1"/>
    </source>
</evidence>
<dbReference type="Proteomes" id="UP000001292">
    <property type="component" value="Unassembled WGS sequence"/>
</dbReference>
<reference evidence="1 2" key="1">
    <citation type="journal article" date="2007" name="Nature">
        <title>Evolution of genes and genomes on the Drosophila phylogeny.</title>
        <authorList>
            <consortium name="Drosophila 12 Genomes Consortium"/>
            <person name="Clark A.G."/>
            <person name="Eisen M.B."/>
            <person name="Smith D.R."/>
            <person name="Bergman C.M."/>
            <person name="Oliver B."/>
            <person name="Markow T.A."/>
            <person name="Kaufman T.C."/>
            <person name="Kellis M."/>
            <person name="Gelbart W."/>
            <person name="Iyer V.N."/>
            <person name="Pollard D.A."/>
            <person name="Sackton T.B."/>
            <person name="Larracuente A.M."/>
            <person name="Singh N.D."/>
            <person name="Abad J.P."/>
            <person name="Abt D.N."/>
            <person name="Adryan B."/>
            <person name="Aguade M."/>
            <person name="Akashi H."/>
            <person name="Anderson W.W."/>
            <person name="Aquadro C.F."/>
            <person name="Ardell D.H."/>
            <person name="Arguello R."/>
            <person name="Artieri C.G."/>
            <person name="Barbash D.A."/>
            <person name="Barker D."/>
            <person name="Barsanti P."/>
            <person name="Batterham P."/>
            <person name="Batzoglou S."/>
            <person name="Begun D."/>
            <person name="Bhutkar A."/>
            <person name="Blanco E."/>
            <person name="Bosak S.A."/>
            <person name="Bradley R.K."/>
            <person name="Brand A.D."/>
            <person name="Brent M.R."/>
            <person name="Brooks A.N."/>
            <person name="Brown R.H."/>
            <person name="Butlin R.K."/>
            <person name="Caggese C."/>
            <person name="Calvi B.R."/>
            <person name="Bernardo de Carvalho A."/>
            <person name="Caspi A."/>
            <person name="Castrezana S."/>
            <person name="Celniker S.E."/>
            <person name="Chang J.L."/>
            <person name="Chapple C."/>
            <person name="Chatterji S."/>
            <person name="Chinwalla A."/>
            <person name="Civetta A."/>
            <person name="Clifton S.W."/>
            <person name="Comeron J.M."/>
            <person name="Costello J.C."/>
            <person name="Coyne J.A."/>
            <person name="Daub J."/>
            <person name="David R.G."/>
            <person name="Delcher A.L."/>
            <person name="Delehaunty K."/>
            <person name="Do C.B."/>
            <person name="Ebling H."/>
            <person name="Edwards K."/>
            <person name="Eickbush T."/>
            <person name="Evans J.D."/>
            <person name="Filipski A."/>
            <person name="Findeiss S."/>
            <person name="Freyhult E."/>
            <person name="Fulton L."/>
            <person name="Fulton R."/>
            <person name="Garcia A.C."/>
            <person name="Gardiner A."/>
            <person name="Garfield D.A."/>
            <person name="Garvin B.E."/>
            <person name="Gibson G."/>
            <person name="Gilbert D."/>
            <person name="Gnerre S."/>
            <person name="Godfrey J."/>
            <person name="Good R."/>
            <person name="Gotea V."/>
            <person name="Gravely B."/>
            <person name="Greenberg A.J."/>
            <person name="Griffiths-Jones S."/>
            <person name="Gross S."/>
            <person name="Guigo R."/>
            <person name="Gustafson E.A."/>
            <person name="Haerty W."/>
            <person name="Hahn M.W."/>
            <person name="Halligan D.L."/>
            <person name="Halpern A.L."/>
            <person name="Halter G.M."/>
            <person name="Han M.V."/>
            <person name="Heger A."/>
            <person name="Hillier L."/>
            <person name="Hinrichs A.S."/>
            <person name="Holmes I."/>
            <person name="Hoskins R.A."/>
            <person name="Hubisz M.J."/>
            <person name="Hultmark D."/>
            <person name="Huntley M.A."/>
            <person name="Jaffe D.B."/>
            <person name="Jagadeeshan S."/>
            <person name="Jeck W.R."/>
            <person name="Johnson J."/>
            <person name="Jones C.D."/>
            <person name="Jordan W.C."/>
            <person name="Karpen G.H."/>
            <person name="Kataoka E."/>
            <person name="Keightley P.D."/>
            <person name="Kheradpour P."/>
            <person name="Kirkness E.F."/>
            <person name="Koerich L.B."/>
            <person name="Kristiansen K."/>
            <person name="Kudrna D."/>
            <person name="Kulathinal R.J."/>
            <person name="Kumar S."/>
            <person name="Kwok R."/>
            <person name="Lander E."/>
            <person name="Langley C.H."/>
            <person name="Lapoint R."/>
            <person name="Lazzaro B.P."/>
            <person name="Lee S.J."/>
            <person name="Levesque L."/>
            <person name="Li R."/>
            <person name="Lin C.F."/>
            <person name="Lin M.F."/>
            <person name="Lindblad-Toh K."/>
            <person name="Llopart A."/>
            <person name="Long M."/>
            <person name="Low L."/>
            <person name="Lozovsky E."/>
            <person name="Lu J."/>
            <person name="Luo M."/>
            <person name="Machado C.A."/>
            <person name="Makalowski W."/>
            <person name="Marzo M."/>
            <person name="Matsuda M."/>
            <person name="Matzkin L."/>
            <person name="McAllister B."/>
            <person name="McBride C.S."/>
            <person name="McKernan B."/>
            <person name="McKernan K."/>
            <person name="Mendez-Lago M."/>
            <person name="Minx P."/>
            <person name="Mollenhauer M.U."/>
            <person name="Montooth K."/>
            <person name="Mount S.M."/>
            <person name="Mu X."/>
            <person name="Myers E."/>
            <person name="Negre B."/>
            <person name="Newfeld S."/>
            <person name="Nielsen R."/>
            <person name="Noor M.A."/>
            <person name="O'Grady P."/>
            <person name="Pachter L."/>
            <person name="Papaceit M."/>
            <person name="Parisi M.J."/>
            <person name="Parisi M."/>
            <person name="Parts L."/>
            <person name="Pedersen J.S."/>
            <person name="Pesole G."/>
            <person name="Phillippy A.M."/>
            <person name="Ponting C.P."/>
            <person name="Pop M."/>
            <person name="Porcelli D."/>
            <person name="Powell J.R."/>
            <person name="Prohaska S."/>
            <person name="Pruitt K."/>
            <person name="Puig M."/>
            <person name="Quesneville H."/>
            <person name="Ram K.R."/>
            <person name="Rand D."/>
            <person name="Rasmussen M.D."/>
            <person name="Reed L.K."/>
            <person name="Reenan R."/>
            <person name="Reily A."/>
            <person name="Remington K.A."/>
            <person name="Rieger T.T."/>
            <person name="Ritchie M.G."/>
            <person name="Robin C."/>
            <person name="Rogers Y.H."/>
            <person name="Rohde C."/>
            <person name="Rozas J."/>
            <person name="Rubenfield M.J."/>
            <person name="Ruiz A."/>
            <person name="Russo S."/>
            <person name="Salzberg S.L."/>
            <person name="Sanchez-Gracia A."/>
            <person name="Saranga D.J."/>
            <person name="Sato H."/>
            <person name="Schaeffer S.W."/>
            <person name="Schatz M.C."/>
            <person name="Schlenke T."/>
            <person name="Schwartz R."/>
            <person name="Segarra C."/>
            <person name="Singh R.S."/>
            <person name="Sirot L."/>
            <person name="Sirota M."/>
            <person name="Sisneros N.B."/>
            <person name="Smith C.D."/>
            <person name="Smith T.F."/>
            <person name="Spieth J."/>
            <person name="Stage D.E."/>
            <person name="Stark A."/>
            <person name="Stephan W."/>
            <person name="Strausberg R.L."/>
            <person name="Strempel S."/>
            <person name="Sturgill D."/>
            <person name="Sutton G."/>
            <person name="Sutton G.G."/>
            <person name="Tao W."/>
            <person name="Teichmann S."/>
            <person name="Tobari Y.N."/>
            <person name="Tomimura Y."/>
            <person name="Tsolas J.M."/>
            <person name="Valente V.L."/>
            <person name="Venter E."/>
            <person name="Venter J.C."/>
            <person name="Vicario S."/>
            <person name="Vieira F.G."/>
            <person name="Vilella A.J."/>
            <person name="Villasante A."/>
            <person name="Walenz B."/>
            <person name="Wang J."/>
            <person name="Wasserman M."/>
            <person name="Watts T."/>
            <person name="Wilson D."/>
            <person name="Wilson R.K."/>
            <person name="Wing R.A."/>
            <person name="Wolfner M.F."/>
            <person name="Wong A."/>
            <person name="Wong G.K."/>
            <person name="Wu C.I."/>
            <person name="Wu G."/>
            <person name="Yamamoto D."/>
            <person name="Yang H.P."/>
            <person name="Yang S.P."/>
            <person name="Yorke J.A."/>
            <person name="Yoshida K."/>
            <person name="Zdobnov E."/>
            <person name="Zhang P."/>
            <person name="Zhang Y."/>
            <person name="Zimin A.V."/>
            <person name="Baldwin J."/>
            <person name="Abdouelleil A."/>
            <person name="Abdulkadir J."/>
            <person name="Abebe A."/>
            <person name="Abera B."/>
            <person name="Abreu J."/>
            <person name="Acer S.C."/>
            <person name="Aftuck L."/>
            <person name="Alexander A."/>
            <person name="An P."/>
            <person name="Anderson E."/>
            <person name="Anderson S."/>
            <person name="Arachi H."/>
            <person name="Azer M."/>
            <person name="Bachantsang P."/>
            <person name="Barry A."/>
            <person name="Bayul T."/>
            <person name="Berlin A."/>
            <person name="Bessette D."/>
            <person name="Bloom T."/>
            <person name="Blye J."/>
            <person name="Boguslavskiy L."/>
            <person name="Bonnet C."/>
            <person name="Boukhgalter B."/>
            <person name="Bourzgui I."/>
            <person name="Brown A."/>
            <person name="Cahill P."/>
            <person name="Channer S."/>
            <person name="Cheshatsang Y."/>
            <person name="Chuda L."/>
            <person name="Citroen M."/>
            <person name="Collymore A."/>
            <person name="Cooke P."/>
            <person name="Costello M."/>
            <person name="D'Aco K."/>
            <person name="Daza R."/>
            <person name="De Haan G."/>
            <person name="DeGray S."/>
            <person name="DeMaso C."/>
            <person name="Dhargay N."/>
            <person name="Dooley K."/>
            <person name="Dooley E."/>
            <person name="Doricent M."/>
            <person name="Dorje P."/>
            <person name="Dorjee K."/>
            <person name="Dupes A."/>
            <person name="Elong R."/>
            <person name="Falk J."/>
            <person name="Farina A."/>
            <person name="Faro S."/>
            <person name="Ferguson D."/>
            <person name="Fisher S."/>
            <person name="Foley C.D."/>
            <person name="Franke A."/>
            <person name="Friedrich D."/>
            <person name="Gadbois L."/>
            <person name="Gearin G."/>
            <person name="Gearin C.R."/>
            <person name="Giannoukos G."/>
            <person name="Goode T."/>
            <person name="Graham J."/>
            <person name="Grandbois E."/>
            <person name="Grewal S."/>
            <person name="Gyaltsen K."/>
            <person name="Hafez N."/>
            <person name="Hagos B."/>
            <person name="Hall J."/>
            <person name="Henson C."/>
            <person name="Hollinger A."/>
            <person name="Honan T."/>
            <person name="Huard M.D."/>
            <person name="Hughes L."/>
            <person name="Hurhula B."/>
            <person name="Husby M.E."/>
            <person name="Kamat A."/>
            <person name="Kanga B."/>
            <person name="Kashin S."/>
            <person name="Khazanovich D."/>
            <person name="Kisner P."/>
            <person name="Lance K."/>
            <person name="Lara M."/>
            <person name="Lee W."/>
            <person name="Lennon N."/>
            <person name="Letendre F."/>
            <person name="LeVine R."/>
            <person name="Lipovsky A."/>
            <person name="Liu X."/>
            <person name="Liu J."/>
            <person name="Liu S."/>
            <person name="Lokyitsang T."/>
            <person name="Lokyitsang Y."/>
            <person name="Lubonja R."/>
            <person name="Lui A."/>
            <person name="MacDonald P."/>
            <person name="Magnisalis V."/>
            <person name="Maru K."/>
            <person name="Matthews C."/>
            <person name="McCusker W."/>
            <person name="McDonough S."/>
            <person name="Mehta T."/>
            <person name="Meldrim J."/>
            <person name="Meneus L."/>
            <person name="Mihai O."/>
            <person name="Mihalev A."/>
            <person name="Mihova T."/>
            <person name="Mittelman R."/>
            <person name="Mlenga V."/>
            <person name="Montmayeur A."/>
            <person name="Mulrain L."/>
            <person name="Navidi A."/>
            <person name="Naylor J."/>
            <person name="Negash T."/>
            <person name="Nguyen T."/>
            <person name="Nguyen N."/>
            <person name="Nicol R."/>
            <person name="Norbu C."/>
            <person name="Norbu N."/>
            <person name="Novod N."/>
            <person name="O'Neill B."/>
            <person name="Osman S."/>
            <person name="Markiewicz E."/>
            <person name="Oyono O.L."/>
            <person name="Patti C."/>
            <person name="Phunkhang P."/>
            <person name="Pierre F."/>
            <person name="Priest M."/>
            <person name="Raghuraman S."/>
            <person name="Rege F."/>
            <person name="Reyes R."/>
            <person name="Rise C."/>
            <person name="Rogov P."/>
            <person name="Ross K."/>
            <person name="Ryan E."/>
            <person name="Settipalli S."/>
            <person name="Shea T."/>
            <person name="Sherpa N."/>
            <person name="Shi L."/>
            <person name="Shih D."/>
            <person name="Sparrow T."/>
            <person name="Spaulding J."/>
            <person name="Stalker J."/>
            <person name="Stange-Thomann N."/>
            <person name="Stavropoulos S."/>
            <person name="Stone C."/>
            <person name="Strader C."/>
            <person name="Tesfaye S."/>
            <person name="Thomson T."/>
            <person name="Thoulutsang Y."/>
            <person name="Thoulutsang D."/>
            <person name="Topham K."/>
            <person name="Topping I."/>
            <person name="Tsamla T."/>
            <person name="Vassiliev H."/>
            <person name="Vo A."/>
            <person name="Wangchuk T."/>
            <person name="Wangdi T."/>
            <person name="Weiand M."/>
            <person name="Wilkinson J."/>
            <person name="Wilson A."/>
            <person name="Yadav S."/>
            <person name="Young G."/>
            <person name="Yu Q."/>
            <person name="Zembek L."/>
            <person name="Zhong D."/>
            <person name="Zimmer A."/>
            <person name="Zwirko Z."/>
            <person name="Jaffe D.B."/>
            <person name="Alvarez P."/>
            <person name="Brockman W."/>
            <person name="Butler J."/>
            <person name="Chin C."/>
            <person name="Gnerre S."/>
            <person name="Grabherr M."/>
            <person name="Kleber M."/>
            <person name="Mauceli E."/>
            <person name="MacCallum I."/>
        </authorList>
    </citation>
    <scope>NUCLEOTIDE SEQUENCE [LARGE SCALE GENOMIC DNA]</scope>
    <source>
        <strain evidence="2">Rob3c / Tucson 14021-0248.25</strain>
    </source>
</reference>
<gene>
    <name evidence="1" type="primary">Dsec\GM24621</name>
    <name evidence="1" type="ORF">Dsec_GM24621</name>
</gene>
<accession>B4HG83</accession>
<keyword evidence="2" id="KW-1185">Reference proteome</keyword>
<protein>
    <submittedName>
        <fullName evidence="1">GM24621</fullName>
    </submittedName>
</protein>
<sequence>MKTQITDINHFAFFRILDILKKNCETQHGDETEDIIKYADILNFATASF</sequence>
<evidence type="ECO:0000313" key="2">
    <source>
        <dbReference type="Proteomes" id="UP000001292"/>
    </source>
</evidence>
<dbReference type="AlphaFoldDB" id="B4HG83"/>
<name>B4HG83_DROSE</name>
<dbReference type="HOGENOM" id="CLU_3144376_0_0_1"/>
<dbReference type="EMBL" id="CH480815">
    <property type="protein sequence ID" value="EDW41329.1"/>
    <property type="molecule type" value="Genomic_DNA"/>
</dbReference>